<evidence type="ECO:0000256" key="1">
    <source>
        <dbReference type="SAM" id="MobiDB-lite"/>
    </source>
</evidence>
<dbReference type="Pfam" id="PF00078">
    <property type="entry name" value="RVT_1"/>
    <property type="match status" value="1"/>
</dbReference>
<dbReference type="InterPro" id="IPR000477">
    <property type="entry name" value="RT_dom"/>
</dbReference>
<dbReference type="InterPro" id="IPR026960">
    <property type="entry name" value="RVT-Znf"/>
</dbReference>
<feature type="region of interest" description="Disordered" evidence="1">
    <location>
        <begin position="1"/>
        <end position="43"/>
    </location>
</feature>
<keyword evidence="4" id="KW-1185">Reference proteome</keyword>
<dbReference type="Pfam" id="PF03372">
    <property type="entry name" value="Exo_endo_phos"/>
    <property type="match status" value="1"/>
</dbReference>
<dbReference type="SMART" id="SM00343">
    <property type="entry name" value="ZnF_C2HC"/>
    <property type="match status" value="2"/>
</dbReference>
<dbReference type="Proteomes" id="UP000694240">
    <property type="component" value="Chromosome 4"/>
</dbReference>
<keyword evidence="3" id="KW-0808">Transferase</keyword>
<sequence length="1636" mass="181796">MGKQKRLKVGSSGEKSSRSKGGSSPSSSASISSSAAPPPPDLAATVSDAVVALAPSSAPPPSPPVVLVSPLAVETLDPVVVSPAITSVSAAVPPLMDEMTPLASDLSTPTALPAPVPVVAANPESLPKTPALPAPVPVVAANPEGLVKTPAPVEDSWCDVFKGTSKRLERKGTAFTLPSGESCVKIPNSVIEKHKKSWESFILGQFYSEPPAQGTIHTIVNGIWSKQYRDVTVSKMEGNAFLFRIPNVQTRSRVLNQRLWQIDGQTMFVAKWEPGVTPIKPELTSAPIWLELCGVPFQFFNDDGLEHIASLVGNPKFLHPNTANKTNLEVAKVFTIIDPRKPLPEAVNVQFDSGDVRRIEVSSPWMPPVCAHCKEVGHSLRRCRVAPIKCKGCNSTVHSAEECPRGKPKQQSAAKQRRRRSKTPKPSAKEGEWVVVGSSKQAVSVGKSVPPGPKQATVGAEASSSKPNGENGESGPLRTQGKDLVLRGKGKAVQAAKSTSVSEEDDDSSDLPSSQSEDDYADLEDEVRFTELPNCPVAIVVSSVYASTDESTRQLLWNELLSLASDSRVSSKPWVVLGDFNQILHPHEHSAAVSSNVDRPTRVFRDVLLNSSLVDLNFRGNSFTWWNKRRSFPIAKKLDRILVNDIWSTVFPYSMGKFGEPDFSDHSCCEISLDSSAPREKKPFRFYNYLLKNQDFLPLICVKWYSLSFSGSAMFRVSKKLKALKQIIREFSKSNYSDLEKRTKEAHDNLLAAQNLTLRSPSVSNAEIELNLHRKWQVLSSAEESFFYQRSRVTWMRDGDRNTAYFHKMASVRQSLNHIHFLVDSDGNRFDSQRGIQDHCVDYFQRTLGGEQPPANFLQEDITAILNHRCSLVEQAALSAPFSALDIKEAFFSLPRNKASGPDGFSSEFFCDCWSIIGAEVTEAVLEFFSSGQLLKQWNATNLVLIPKIPNASSMSDFRPITCLNTVYKVVSKLLAARLKAILPPIISHCQSAFMPGRLLLENILLATEIVQGYNKKNISPRAMLKVDLRKAFDTVSWDFILSTLRAINCPDIFIGWIYQCLTTASFSISVNGHTGGFFRSSHGLRQGDPMSPYLFVLVMEVFSGLLRSRYTSGYIAYHPRTSQVEISHLMFADDVMVFFDGASSSLHGIYETLDDFAGWSGLHMNREKTKLFHAGLSHHESTAITSYGFKVGSLPIKYLGLPLMSRKLKISEYAPLIEKISSRFTSWAVRSLSFAGRVQLLASVISGIVNFWISAFILPLGCIRQIESLCSRFLWSGSIDTKGMAKVKWSQICLPRNEGGLGLRRFGTWNRTLCLRMIWLLFSNSGSLWVAWHKYHNCSISTSFWIQPEKSSDSWNWRCILRLRCLAENFVRCKIGDGKTASFWFDHWTPFGPLIKLLGTDGPRSLRAPLNAKVADLCNSVGWTLAAPRTDSACNLMIYLTSIDLPTLSGELDVYDWVVEDKLCNGFSSAKTWAALRPRSDVVSWAKTVWFKGATPKHAFHMWVTNLDRLPTKTRLASWGMQLQTTCGLCSLDIEDRDHLFLTCEFACFLWHTVSVRLELPAFSFVVWNDLMDWTLQRNRRSPPTLPSASSLCNLCSTPFGSRETTSSTIMRLFCRQWCLRPLTGKSKTPLLQED</sequence>
<name>A0A8T2E716_9BRAS</name>
<dbReference type="Pfam" id="PF13966">
    <property type="entry name" value="zf-RVT"/>
    <property type="match status" value="1"/>
</dbReference>
<dbReference type="GO" id="GO:0003676">
    <property type="term" value="F:nucleic acid binding"/>
    <property type="evidence" value="ECO:0007669"/>
    <property type="project" value="InterPro"/>
</dbReference>
<gene>
    <name evidence="3" type="ORF">ISN45_At04g010310</name>
</gene>
<dbReference type="PANTHER" id="PTHR33116:SF78">
    <property type="entry name" value="OS12G0587133 PROTEIN"/>
    <property type="match status" value="1"/>
</dbReference>
<dbReference type="InterPro" id="IPR001878">
    <property type="entry name" value="Znf_CCHC"/>
</dbReference>
<organism evidence="3 4">
    <name type="scientific">Arabidopsis thaliana x Arabidopsis arenosa</name>
    <dbReference type="NCBI Taxonomy" id="1240361"/>
    <lineage>
        <taxon>Eukaryota</taxon>
        <taxon>Viridiplantae</taxon>
        <taxon>Streptophyta</taxon>
        <taxon>Embryophyta</taxon>
        <taxon>Tracheophyta</taxon>
        <taxon>Spermatophyta</taxon>
        <taxon>Magnoliopsida</taxon>
        <taxon>eudicotyledons</taxon>
        <taxon>Gunneridae</taxon>
        <taxon>Pentapetalae</taxon>
        <taxon>rosids</taxon>
        <taxon>malvids</taxon>
        <taxon>Brassicales</taxon>
        <taxon>Brassicaceae</taxon>
        <taxon>Camelineae</taxon>
        <taxon>Arabidopsis</taxon>
    </lineage>
</organism>
<dbReference type="GO" id="GO:0008270">
    <property type="term" value="F:zinc ion binding"/>
    <property type="evidence" value="ECO:0007669"/>
    <property type="project" value="InterPro"/>
</dbReference>
<dbReference type="InterPro" id="IPR025558">
    <property type="entry name" value="DUF4283"/>
</dbReference>
<keyword evidence="3" id="KW-0548">Nucleotidyltransferase</keyword>
<accession>A0A8T2E716</accession>
<proteinExistence type="predicted"/>
<dbReference type="EMBL" id="JAEFBK010000004">
    <property type="protein sequence ID" value="KAG7615471.1"/>
    <property type="molecule type" value="Genomic_DNA"/>
</dbReference>
<dbReference type="Pfam" id="PF14111">
    <property type="entry name" value="DUF4283"/>
    <property type="match status" value="1"/>
</dbReference>
<evidence type="ECO:0000313" key="4">
    <source>
        <dbReference type="Proteomes" id="UP000694240"/>
    </source>
</evidence>
<dbReference type="PROSITE" id="PS50878">
    <property type="entry name" value="RT_POL"/>
    <property type="match status" value="1"/>
</dbReference>
<dbReference type="GO" id="GO:0003964">
    <property type="term" value="F:RNA-directed DNA polymerase activity"/>
    <property type="evidence" value="ECO:0007669"/>
    <property type="project" value="UniProtKB-KW"/>
</dbReference>
<reference evidence="3 4" key="1">
    <citation type="submission" date="2020-12" db="EMBL/GenBank/DDBJ databases">
        <title>Concerted genomic and epigenomic changes stabilize Arabidopsis allopolyploids.</title>
        <authorList>
            <person name="Chen Z."/>
        </authorList>
    </citation>
    <scope>NUCLEOTIDE SEQUENCE [LARGE SCALE GENOMIC DNA]</scope>
    <source>
        <strain evidence="3">Allo738</strain>
        <tissue evidence="3">Leaf</tissue>
    </source>
</reference>
<feature type="compositionally biased region" description="Low complexity" evidence="1">
    <location>
        <begin position="10"/>
        <end position="35"/>
    </location>
</feature>
<comment type="caution">
    <text evidence="3">The sequence shown here is derived from an EMBL/GenBank/DDBJ whole genome shotgun (WGS) entry which is preliminary data.</text>
</comment>
<evidence type="ECO:0000259" key="2">
    <source>
        <dbReference type="PROSITE" id="PS50878"/>
    </source>
</evidence>
<dbReference type="PANTHER" id="PTHR33116">
    <property type="entry name" value="REVERSE TRANSCRIPTASE ZINC-BINDING DOMAIN-CONTAINING PROTEIN-RELATED-RELATED"/>
    <property type="match status" value="1"/>
</dbReference>
<evidence type="ECO:0000313" key="3">
    <source>
        <dbReference type="EMBL" id="KAG7615471.1"/>
    </source>
</evidence>
<dbReference type="InterPro" id="IPR005135">
    <property type="entry name" value="Endo/exonuclease/phosphatase"/>
</dbReference>
<protein>
    <submittedName>
        <fullName evidence="3">Reverse transcriptase zinc-binding domain</fullName>
    </submittedName>
</protein>
<feature type="region of interest" description="Disordered" evidence="1">
    <location>
        <begin position="396"/>
        <end position="521"/>
    </location>
</feature>
<keyword evidence="3" id="KW-0695">RNA-directed DNA polymerase</keyword>
<feature type="domain" description="Reverse transcriptase" evidence="2">
    <location>
        <begin position="927"/>
        <end position="1204"/>
    </location>
</feature>
<dbReference type="CDD" id="cd01650">
    <property type="entry name" value="RT_nLTR_like"/>
    <property type="match status" value="1"/>
</dbReference>